<evidence type="ECO:0000256" key="6">
    <source>
        <dbReference type="SAM" id="MobiDB-lite"/>
    </source>
</evidence>
<feature type="region of interest" description="Disordered" evidence="6">
    <location>
        <begin position="383"/>
        <end position="409"/>
    </location>
</feature>
<feature type="domain" description="Membrane insertase YidC/Oxa/ALB C-terminal" evidence="8">
    <location>
        <begin position="134"/>
        <end position="339"/>
    </location>
</feature>
<dbReference type="EMBL" id="CAUJNA010000469">
    <property type="protein sequence ID" value="CAJ1377529.1"/>
    <property type="molecule type" value="Genomic_DNA"/>
</dbReference>
<dbReference type="CDD" id="cd20070">
    <property type="entry name" value="5TM_YidC_Alb3"/>
    <property type="match status" value="1"/>
</dbReference>
<evidence type="ECO:0000256" key="2">
    <source>
        <dbReference type="ARBA" id="ARBA00022692"/>
    </source>
</evidence>
<dbReference type="AlphaFoldDB" id="A0AA36HZV6"/>
<evidence type="ECO:0000259" key="8">
    <source>
        <dbReference type="Pfam" id="PF02096"/>
    </source>
</evidence>
<keyword evidence="2 5" id="KW-0812">Transmembrane</keyword>
<evidence type="ECO:0000313" key="9">
    <source>
        <dbReference type="EMBL" id="CAJ1377529.1"/>
    </source>
</evidence>
<comment type="subcellular location">
    <subcellularLocation>
        <location evidence="1 5">Membrane</location>
        <topology evidence="1 5">Multi-pass membrane protein</topology>
    </subcellularLocation>
</comment>
<dbReference type="NCBIfam" id="TIGR03592">
    <property type="entry name" value="yidC_oxa1_cterm"/>
    <property type="match status" value="1"/>
</dbReference>
<protein>
    <recommendedName>
        <fullName evidence="8">Membrane insertase YidC/Oxa/ALB C-terminal domain-containing protein</fullName>
    </recommendedName>
</protein>
<dbReference type="InterPro" id="IPR047196">
    <property type="entry name" value="YidC_ALB_C"/>
</dbReference>
<dbReference type="InterPro" id="IPR028055">
    <property type="entry name" value="YidC/Oxa/ALB_C"/>
</dbReference>
<comment type="caution">
    <text evidence="9">The sequence shown here is derived from an EMBL/GenBank/DDBJ whole genome shotgun (WGS) entry which is preliminary data.</text>
</comment>
<feature type="transmembrane region" description="Helical" evidence="7">
    <location>
        <begin position="271"/>
        <end position="287"/>
    </location>
</feature>
<dbReference type="Proteomes" id="UP001178507">
    <property type="component" value="Unassembled WGS sequence"/>
</dbReference>
<feature type="transmembrane region" description="Helical" evidence="7">
    <location>
        <begin position="299"/>
        <end position="325"/>
    </location>
</feature>
<evidence type="ECO:0000256" key="3">
    <source>
        <dbReference type="ARBA" id="ARBA00022989"/>
    </source>
</evidence>
<dbReference type="Pfam" id="PF02096">
    <property type="entry name" value="60KD_IMP"/>
    <property type="match status" value="1"/>
</dbReference>
<sequence>MPIKAADLHCKMMHPHVQRDLAFSAKTSRQVNLGLSSRGPIGAMANRRVWPLALLVVAFFFASRTFVAAPGRASDVTAPRAASETAAAASAAAAGLAALPGPAWAEDGGDWFQPFVNLNAQIIEGIDGVVGSAGVAVVLYTILLKVVTYPLQQPALRTSALSQLLSPQVDELEKKFPLDEEARGKALRELYGTVGLNPFAAFLPILFQLPIFIALFRAIGSLANQDDHFKEPFLWIPSLAGPVASGRPSLDWLLKTQSSDHFEPLVGWQEAGGYLVLPLLIFALQYFSNRMSASKKDDVAAGVLAPAFIMISTLVSPQAVGIYWFTNTLLTTGQMKLTQNQVAEEYPEYKKIKDAVDEQDDGRRYTRASPFVKNDLVAKSVEDLGDKQEVRPKSRAARRKKGRKSKSAA</sequence>
<evidence type="ECO:0000256" key="1">
    <source>
        <dbReference type="ARBA" id="ARBA00004141"/>
    </source>
</evidence>
<keyword evidence="3 7" id="KW-1133">Transmembrane helix</keyword>
<accession>A0AA36HZV6</accession>
<reference evidence="9" key="1">
    <citation type="submission" date="2023-08" db="EMBL/GenBank/DDBJ databases">
        <authorList>
            <person name="Chen Y."/>
            <person name="Shah S."/>
            <person name="Dougan E. K."/>
            <person name="Thang M."/>
            <person name="Chan C."/>
        </authorList>
    </citation>
    <scope>NUCLEOTIDE SEQUENCE</scope>
</reference>
<dbReference type="PANTHER" id="PTHR12428">
    <property type="entry name" value="OXA1"/>
    <property type="match status" value="1"/>
</dbReference>
<organism evidence="9 10">
    <name type="scientific">Effrenium voratum</name>
    <dbReference type="NCBI Taxonomy" id="2562239"/>
    <lineage>
        <taxon>Eukaryota</taxon>
        <taxon>Sar</taxon>
        <taxon>Alveolata</taxon>
        <taxon>Dinophyceae</taxon>
        <taxon>Suessiales</taxon>
        <taxon>Symbiodiniaceae</taxon>
        <taxon>Effrenium</taxon>
    </lineage>
</organism>
<evidence type="ECO:0000256" key="7">
    <source>
        <dbReference type="SAM" id="Phobius"/>
    </source>
</evidence>
<evidence type="ECO:0000256" key="4">
    <source>
        <dbReference type="ARBA" id="ARBA00023136"/>
    </source>
</evidence>
<dbReference type="InterPro" id="IPR001708">
    <property type="entry name" value="YidC/ALB3/OXA1/COX18"/>
</dbReference>
<keyword evidence="4 7" id="KW-0472">Membrane</keyword>
<feature type="transmembrane region" description="Helical" evidence="7">
    <location>
        <begin position="49"/>
        <end position="69"/>
    </location>
</feature>
<feature type="transmembrane region" description="Helical" evidence="7">
    <location>
        <begin position="194"/>
        <end position="219"/>
    </location>
</feature>
<feature type="transmembrane region" description="Helical" evidence="7">
    <location>
        <begin position="125"/>
        <end position="147"/>
    </location>
</feature>
<dbReference type="GO" id="GO:0032977">
    <property type="term" value="F:membrane insertase activity"/>
    <property type="evidence" value="ECO:0007669"/>
    <property type="project" value="InterPro"/>
</dbReference>
<feature type="compositionally biased region" description="Basic residues" evidence="6">
    <location>
        <begin position="393"/>
        <end position="409"/>
    </location>
</feature>
<dbReference type="PANTHER" id="PTHR12428:SF14">
    <property type="entry name" value="ALBINO3-LIKE PROTEIN 1, CHLOROPLASTIC"/>
    <property type="match status" value="1"/>
</dbReference>
<evidence type="ECO:0000313" key="10">
    <source>
        <dbReference type="Proteomes" id="UP001178507"/>
    </source>
</evidence>
<keyword evidence="10" id="KW-1185">Reference proteome</keyword>
<dbReference type="GO" id="GO:0051205">
    <property type="term" value="P:protein insertion into membrane"/>
    <property type="evidence" value="ECO:0007669"/>
    <property type="project" value="TreeGrafter"/>
</dbReference>
<evidence type="ECO:0000256" key="5">
    <source>
        <dbReference type="RuleBase" id="RU003945"/>
    </source>
</evidence>
<feature type="compositionally biased region" description="Basic and acidic residues" evidence="6">
    <location>
        <begin position="383"/>
        <end position="392"/>
    </location>
</feature>
<proteinExistence type="inferred from homology"/>
<name>A0AA36HZV6_9DINO</name>
<dbReference type="GO" id="GO:0016020">
    <property type="term" value="C:membrane"/>
    <property type="evidence" value="ECO:0007669"/>
    <property type="project" value="UniProtKB-SubCell"/>
</dbReference>
<gene>
    <name evidence="9" type="ORF">EVOR1521_LOCUS6306</name>
</gene>
<comment type="similarity">
    <text evidence="5">Belongs to the OXA1/ALB3/YidC family.</text>
</comment>